<protein>
    <submittedName>
        <fullName evidence="1">Uncharacterized protein</fullName>
    </submittedName>
</protein>
<evidence type="ECO:0000313" key="1">
    <source>
        <dbReference type="EMBL" id="GMG81601.1"/>
    </source>
</evidence>
<accession>A0ABQ6LE30</accession>
<dbReference type="InterPro" id="IPR053855">
    <property type="entry name" value="DUF6931"/>
</dbReference>
<evidence type="ECO:0000313" key="2">
    <source>
        <dbReference type="Proteomes" id="UP001239909"/>
    </source>
</evidence>
<dbReference type="Proteomes" id="UP001239909">
    <property type="component" value="Unassembled WGS sequence"/>
</dbReference>
<comment type="caution">
    <text evidence="1">The sequence shown here is derived from an EMBL/GenBank/DDBJ whole genome shotgun (WGS) entry which is preliminary data.</text>
</comment>
<reference evidence="1 2" key="1">
    <citation type="submission" date="2023-04" db="EMBL/GenBank/DDBJ databases">
        <title>Marinoamorphus aggregata gen. nov., sp. Nov., isolate from tissue of brittle star Ophioplocus japonicus.</title>
        <authorList>
            <person name="Kawano K."/>
            <person name="Sawayama S."/>
            <person name="Nakagawa S."/>
        </authorList>
    </citation>
    <scope>NUCLEOTIDE SEQUENCE [LARGE SCALE GENOMIC DNA]</scope>
    <source>
        <strain evidence="1 2">NKW23</strain>
    </source>
</reference>
<keyword evidence="2" id="KW-1185">Reference proteome</keyword>
<proteinExistence type="predicted"/>
<dbReference type="EMBL" id="BSYI01000004">
    <property type="protein sequence ID" value="GMG81601.1"/>
    <property type="molecule type" value="Genomic_DNA"/>
</dbReference>
<sequence>MIDAMMFEGLKKMPERPGLAVMKATNTKLETRLTVDPRASIGELLQALEGQRGLSLSAEVDMLKVLSHTLPPREAVWWSCLSARDVVGHGETLTEGPLFAAESWVFKPSDENRRKAFEATQKAPQDDPSILAALGAVYASGTYGPDDLEDMEVPPGIFGNVVFGQVLASLDVAGDVDGLVWMGMLIERGLDIAKGGNGKAIPVPEPEPEPAE</sequence>
<dbReference type="Pfam" id="PF22011">
    <property type="entry name" value="DUF6931"/>
    <property type="match status" value="1"/>
</dbReference>
<gene>
    <name evidence="1" type="ORF">LNKW23_08140</name>
</gene>
<dbReference type="RefSeq" id="WP_285670268.1">
    <property type="nucleotide sequence ID" value="NZ_BSYI01000004.1"/>
</dbReference>
<name>A0ABQ6LE30_9RHOB</name>
<organism evidence="1 2">
    <name type="scientific">Paralimibaculum aggregatum</name>
    <dbReference type="NCBI Taxonomy" id="3036245"/>
    <lineage>
        <taxon>Bacteria</taxon>
        <taxon>Pseudomonadati</taxon>
        <taxon>Pseudomonadota</taxon>
        <taxon>Alphaproteobacteria</taxon>
        <taxon>Rhodobacterales</taxon>
        <taxon>Paracoccaceae</taxon>
        <taxon>Paralimibaculum</taxon>
    </lineage>
</organism>